<keyword evidence="7" id="KW-0472">Membrane</keyword>
<evidence type="ECO:0000256" key="7">
    <source>
        <dbReference type="ARBA" id="ARBA00023136"/>
    </source>
</evidence>
<dbReference type="GO" id="GO:0005886">
    <property type="term" value="C:plasma membrane"/>
    <property type="evidence" value="ECO:0007669"/>
    <property type="project" value="UniProtKB-SubCell"/>
</dbReference>
<dbReference type="InterPro" id="IPR003593">
    <property type="entry name" value="AAA+_ATPase"/>
</dbReference>
<sequence>MNIIEIKNLTKKYGEKFAVDDISFEVIEGEIFGFLGPNGAGKTTTINILCTLLQPTSGIASISGYDVTNDRDNVRNSIGIVFQDPSLDGDLTGEENLRFHGMAYNIPKQIREERITYLLEMVDLYDKKDELTKNYSGGMKRRLEIARGLLHHPKVLFLDEPTIGLDPQTRNRIWEHIRELQEKKGITIFLTTHYMEEAENCNRIAIIDHGKIIALDTPENLKKDLKGDLITLKTSDNEKANEVLKTCFSLNPYIKDDSIYVYADNGENFVPKLFRALRNYEITSVSVRKPTLNDVFIKLTGREIREETMGGVGRMREMTRGR</sequence>
<gene>
    <name evidence="10" type="primary">malK_5</name>
    <name evidence="10" type="ORF">AMQ22_00782</name>
</gene>
<reference evidence="10 11" key="1">
    <citation type="journal article" date="2016" name="ISME J.">
        <title>Chasing the elusive Euryarchaeota class WSA2: genomes reveal a uniquely fastidious methyl-reducing methanogen.</title>
        <authorList>
            <person name="Nobu M.K."/>
            <person name="Narihiro T."/>
            <person name="Kuroda K."/>
            <person name="Mei R."/>
            <person name="Liu W.T."/>
        </authorList>
    </citation>
    <scope>NUCLEOTIDE SEQUENCE [LARGE SCALE GENOMIC DNA]</scope>
    <source>
        <strain evidence="10">U1lsi0528_Bin055</strain>
    </source>
</reference>
<evidence type="ECO:0000313" key="11">
    <source>
        <dbReference type="Proteomes" id="UP000075398"/>
    </source>
</evidence>
<dbReference type="PANTHER" id="PTHR43582:SF4">
    <property type="entry name" value="ANTIBIOTIC RESISTANCE ABC TRANSPORTER ATP-BINDING PROTEIN"/>
    <property type="match status" value="1"/>
</dbReference>
<dbReference type="SMART" id="SM00382">
    <property type="entry name" value="AAA"/>
    <property type="match status" value="1"/>
</dbReference>
<dbReference type="GO" id="GO:0043215">
    <property type="term" value="P:daunorubicin transport"/>
    <property type="evidence" value="ECO:0007669"/>
    <property type="project" value="InterPro"/>
</dbReference>
<evidence type="ECO:0000256" key="5">
    <source>
        <dbReference type="ARBA" id="ARBA00022840"/>
    </source>
</evidence>
<keyword evidence="2" id="KW-0813">Transport</keyword>
<evidence type="ECO:0000256" key="6">
    <source>
        <dbReference type="ARBA" id="ARBA00022967"/>
    </source>
</evidence>
<name>A0A150J5L7_9EURY</name>
<comment type="similarity">
    <text evidence="8">Belongs to the ABC transporter superfamily. Drug exporter-1 (DrugE1) (TC 3.A.1.105) family.</text>
</comment>
<evidence type="ECO:0000256" key="8">
    <source>
        <dbReference type="ARBA" id="ARBA00049985"/>
    </source>
</evidence>
<dbReference type="InterPro" id="IPR027417">
    <property type="entry name" value="P-loop_NTPase"/>
</dbReference>
<keyword evidence="10" id="KW-0378">Hydrolase</keyword>
<evidence type="ECO:0000259" key="9">
    <source>
        <dbReference type="PROSITE" id="PS50893"/>
    </source>
</evidence>
<keyword evidence="5 10" id="KW-0067">ATP-binding</keyword>
<dbReference type="AlphaFoldDB" id="A0A150J5L7"/>
<dbReference type="FunFam" id="3.40.50.300:FF:000589">
    <property type="entry name" value="ABC transporter, ATP-binding subunit"/>
    <property type="match status" value="1"/>
</dbReference>
<evidence type="ECO:0000256" key="2">
    <source>
        <dbReference type="ARBA" id="ARBA00022448"/>
    </source>
</evidence>
<dbReference type="GO" id="GO:1900753">
    <property type="term" value="P:doxorubicin transport"/>
    <property type="evidence" value="ECO:0007669"/>
    <property type="project" value="InterPro"/>
</dbReference>
<keyword evidence="4" id="KW-0547">Nucleotide-binding</keyword>
<dbReference type="PROSITE" id="PS50893">
    <property type="entry name" value="ABC_TRANSPORTER_2"/>
    <property type="match status" value="1"/>
</dbReference>
<dbReference type="PANTHER" id="PTHR43582">
    <property type="entry name" value="LINEARMYCIN RESISTANCE ATP-BINDING PROTEIN LNRL"/>
    <property type="match status" value="1"/>
</dbReference>
<keyword evidence="3" id="KW-1003">Cell membrane</keyword>
<comment type="subcellular location">
    <subcellularLocation>
        <location evidence="1">Cell membrane</location>
        <topology evidence="1">Peripheral membrane protein</topology>
        <orientation evidence="1">Cytoplasmic side</orientation>
    </subcellularLocation>
</comment>
<accession>A0A150J5L7</accession>
<dbReference type="InterPro" id="IPR003439">
    <property type="entry name" value="ABC_transporter-like_ATP-bd"/>
</dbReference>
<feature type="domain" description="ABC transporter" evidence="9">
    <location>
        <begin position="4"/>
        <end position="234"/>
    </location>
</feature>
<dbReference type="Pfam" id="PF13732">
    <property type="entry name" value="DrrA1-3_C"/>
    <property type="match status" value="1"/>
</dbReference>
<protein>
    <submittedName>
        <fullName evidence="10">Trehalose/maltose import ATP-binding protein MalK</fullName>
        <ecNumber evidence="10">3.6.3.19</ecNumber>
    </submittedName>
</protein>
<dbReference type="Proteomes" id="UP000075398">
    <property type="component" value="Unassembled WGS sequence"/>
</dbReference>
<dbReference type="Pfam" id="PF00005">
    <property type="entry name" value="ABC_tran"/>
    <property type="match status" value="1"/>
</dbReference>
<dbReference type="SUPFAM" id="SSF52540">
    <property type="entry name" value="P-loop containing nucleoside triphosphate hydrolases"/>
    <property type="match status" value="1"/>
</dbReference>
<dbReference type="InterPro" id="IPR017871">
    <property type="entry name" value="ABC_transporter-like_CS"/>
</dbReference>
<evidence type="ECO:0000256" key="1">
    <source>
        <dbReference type="ARBA" id="ARBA00004413"/>
    </source>
</evidence>
<comment type="caution">
    <text evidence="10">The sequence shown here is derived from an EMBL/GenBank/DDBJ whole genome shotgun (WGS) entry which is preliminary data.</text>
</comment>
<evidence type="ECO:0000256" key="3">
    <source>
        <dbReference type="ARBA" id="ARBA00022475"/>
    </source>
</evidence>
<proteinExistence type="inferred from homology"/>
<dbReference type="InterPro" id="IPR025302">
    <property type="entry name" value="DrrA1/2-like_C"/>
</dbReference>
<dbReference type="EMBL" id="LNGC01000022">
    <property type="protein sequence ID" value="KYC52512.1"/>
    <property type="molecule type" value="Genomic_DNA"/>
</dbReference>
<dbReference type="GO" id="GO:0005524">
    <property type="term" value="F:ATP binding"/>
    <property type="evidence" value="ECO:0007669"/>
    <property type="project" value="UniProtKB-KW"/>
</dbReference>
<dbReference type="PROSITE" id="PS00211">
    <property type="entry name" value="ABC_TRANSPORTER_1"/>
    <property type="match status" value="1"/>
</dbReference>
<evidence type="ECO:0000256" key="4">
    <source>
        <dbReference type="ARBA" id="ARBA00022741"/>
    </source>
</evidence>
<dbReference type="Gene3D" id="3.40.50.300">
    <property type="entry name" value="P-loop containing nucleotide triphosphate hydrolases"/>
    <property type="match status" value="1"/>
</dbReference>
<keyword evidence="6" id="KW-1278">Translocase</keyword>
<organism evidence="10 11">
    <name type="scientific">Candidatus Methanofastidiosum methylothiophilum</name>
    <dbReference type="NCBI Taxonomy" id="1705564"/>
    <lineage>
        <taxon>Archaea</taxon>
        <taxon>Methanobacteriati</taxon>
        <taxon>Methanobacteriota</taxon>
        <taxon>Stenosarchaea group</taxon>
        <taxon>Candidatus Methanofastidiosia</taxon>
        <taxon>Candidatus Methanofastidiosales</taxon>
        <taxon>Candidatus Methanofastidiosaceae</taxon>
        <taxon>Candidatus Methanofastidiosum</taxon>
    </lineage>
</organism>
<dbReference type="GO" id="GO:0016887">
    <property type="term" value="F:ATP hydrolysis activity"/>
    <property type="evidence" value="ECO:0007669"/>
    <property type="project" value="InterPro"/>
</dbReference>
<dbReference type="EC" id="3.6.3.19" evidence="10"/>
<dbReference type="NCBIfam" id="TIGR01188">
    <property type="entry name" value="drrA"/>
    <property type="match status" value="1"/>
</dbReference>
<dbReference type="InterPro" id="IPR005894">
    <property type="entry name" value="DrrA"/>
</dbReference>
<evidence type="ECO:0000313" key="10">
    <source>
        <dbReference type="EMBL" id="KYC52512.1"/>
    </source>
</evidence>